<feature type="compositionally biased region" description="Basic residues" evidence="1">
    <location>
        <begin position="98"/>
        <end position="118"/>
    </location>
</feature>
<feature type="region of interest" description="Disordered" evidence="1">
    <location>
        <begin position="24"/>
        <end position="130"/>
    </location>
</feature>
<evidence type="ECO:0000313" key="2">
    <source>
        <dbReference type="EMBL" id="RLV60724.1"/>
    </source>
</evidence>
<proteinExistence type="predicted"/>
<dbReference type="Proteomes" id="UP000281474">
    <property type="component" value="Unassembled WGS sequence"/>
</dbReference>
<reference evidence="2 3" key="1">
    <citation type="submission" date="2018-09" db="EMBL/GenBank/DDBJ databases">
        <title>Phylogeny of the Shewanellaceae, and recommendation for two new genera, Pseudoshewanella and Parashewanella.</title>
        <authorList>
            <person name="Wang G."/>
        </authorList>
    </citation>
    <scope>NUCLEOTIDE SEQUENCE [LARGE SCALE GENOMIC DNA]</scope>
    <source>
        <strain evidence="2 3">C51</strain>
    </source>
</reference>
<dbReference type="OrthoDB" id="9930265at2"/>
<protein>
    <submittedName>
        <fullName evidence="2">Uncharacterized protein</fullName>
    </submittedName>
</protein>
<keyword evidence="3" id="KW-1185">Reference proteome</keyword>
<accession>A0A3L8PZC1</accession>
<feature type="compositionally biased region" description="Low complexity" evidence="1">
    <location>
        <begin position="119"/>
        <end position="130"/>
    </location>
</feature>
<feature type="compositionally biased region" description="Polar residues" evidence="1">
    <location>
        <begin position="41"/>
        <end position="58"/>
    </location>
</feature>
<comment type="caution">
    <text evidence="2">The sequence shown here is derived from an EMBL/GenBank/DDBJ whole genome shotgun (WGS) entry which is preliminary data.</text>
</comment>
<gene>
    <name evidence="2" type="ORF">D5018_05475</name>
</gene>
<evidence type="ECO:0000256" key="1">
    <source>
        <dbReference type="SAM" id="MobiDB-lite"/>
    </source>
</evidence>
<dbReference type="AlphaFoldDB" id="A0A3L8PZC1"/>
<evidence type="ECO:0000313" key="3">
    <source>
        <dbReference type="Proteomes" id="UP000281474"/>
    </source>
</evidence>
<organism evidence="2 3">
    <name type="scientific">Parashewanella curva</name>
    <dbReference type="NCBI Taxonomy" id="2338552"/>
    <lineage>
        <taxon>Bacteria</taxon>
        <taxon>Pseudomonadati</taxon>
        <taxon>Pseudomonadota</taxon>
        <taxon>Gammaproteobacteria</taxon>
        <taxon>Alteromonadales</taxon>
        <taxon>Shewanellaceae</taxon>
        <taxon>Parashewanella</taxon>
    </lineage>
</organism>
<sequence>MTKELSIIVCGIFIGLSFTSMAQEEDKKRLKWSPKVKAEAQASTRLSSQKDSQVTQQLEKAKLHNQKNAQRAERFKHEQKPDWENTLRKQANQEFKQAKQRTKKQLQRAKAAAKKSKKMSSAASKKGVIE</sequence>
<dbReference type="RefSeq" id="WP_121837999.1">
    <property type="nucleotide sequence ID" value="NZ_ML014761.1"/>
</dbReference>
<dbReference type="EMBL" id="QZEI01000012">
    <property type="protein sequence ID" value="RLV60724.1"/>
    <property type="molecule type" value="Genomic_DNA"/>
</dbReference>
<name>A0A3L8PZC1_9GAMM</name>
<feature type="compositionally biased region" description="Basic and acidic residues" evidence="1">
    <location>
        <begin position="70"/>
        <end position="87"/>
    </location>
</feature>